<dbReference type="Gene3D" id="1.20.1280.50">
    <property type="match status" value="1"/>
</dbReference>
<evidence type="ECO:0000313" key="2">
    <source>
        <dbReference type="EMBL" id="KAF5313209.1"/>
    </source>
</evidence>
<dbReference type="AlphaFoldDB" id="A0A8H5AYC7"/>
<organism evidence="2 3">
    <name type="scientific">Psilocybe cf. subviscida</name>
    <dbReference type="NCBI Taxonomy" id="2480587"/>
    <lineage>
        <taxon>Eukaryota</taxon>
        <taxon>Fungi</taxon>
        <taxon>Dikarya</taxon>
        <taxon>Basidiomycota</taxon>
        <taxon>Agaricomycotina</taxon>
        <taxon>Agaricomycetes</taxon>
        <taxon>Agaricomycetidae</taxon>
        <taxon>Agaricales</taxon>
        <taxon>Agaricineae</taxon>
        <taxon>Strophariaceae</taxon>
        <taxon>Psilocybe</taxon>
    </lineage>
</organism>
<sequence>MSTTHKNETVAACLPNLIDDLSSADKILMIEEPQRHPQIIVDLKARRNSDPPIFKLPVEILSKIFQFTQDDYINLMDWTNCGTTFISKMDLAWIAVTHVCRNWRGVALNDPSLWTRPPIQHPKWTAVMLERSRMAGLHMSSSVYDLSRMPEHTRSSVISHIPRTIELTIRCAEAPVLDKLFTDLRTTVGPMLQRLYIDATSLLWGVHDPHPRIHANTFPGATKLRHLSLASVDIDWSSHLLSPLTTLSIQNVSDGTRPTPTKFLDILERMPGLKSLTLHDTLPTRDNLVKFTNIKRRRVPLLYLESLSIKSDVTECEFFWSNITTSVNLNYINILAIYKPGSDTSIPKLLAAIYNPDSSEYFEANSRSAVIFGTVISGIASELVMRTNNHLSSSLDVGHTIIPHGGSHGSGFTLNVDIRDASAFPIDGNQSGHFILSEPLNGIRWSRLSELNLTDLRVFDCAAGFSQTFSRTFGTLPELHTVMVGRWTARPLVDSLLMDSNEDPAVSINSIVLPGLRHIQFHHVVFNERYHEHAVETDRLQDCLMSRYERGVPIYSVSIEMCPYFSGIELETLEEIVVDVHWDGVECSDYKPGGWCGTL</sequence>
<proteinExistence type="predicted"/>
<dbReference type="InterPro" id="IPR001810">
    <property type="entry name" value="F-box_dom"/>
</dbReference>
<name>A0A8H5AYC7_9AGAR</name>
<evidence type="ECO:0000259" key="1">
    <source>
        <dbReference type="Pfam" id="PF12937"/>
    </source>
</evidence>
<protein>
    <recommendedName>
        <fullName evidence="1">F-box domain-containing protein</fullName>
    </recommendedName>
</protein>
<dbReference type="InterPro" id="IPR036047">
    <property type="entry name" value="F-box-like_dom_sf"/>
</dbReference>
<dbReference type="Gene3D" id="3.80.10.10">
    <property type="entry name" value="Ribonuclease Inhibitor"/>
    <property type="match status" value="1"/>
</dbReference>
<feature type="domain" description="F-box" evidence="1">
    <location>
        <begin position="55"/>
        <end position="117"/>
    </location>
</feature>
<evidence type="ECO:0000313" key="3">
    <source>
        <dbReference type="Proteomes" id="UP000567179"/>
    </source>
</evidence>
<comment type="caution">
    <text evidence="2">The sequence shown here is derived from an EMBL/GenBank/DDBJ whole genome shotgun (WGS) entry which is preliminary data.</text>
</comment>
<dbReference type="Proteomes" id="UP000567179">
    <property type="component" value="Unassembled WGS sequence"/>
</dbReference>
<dbReference type="EMBL" id="JAACJJ010000056">
    <property type="protein sequence ID" value="KAF5313209.1"/>
    <property type="molecule type" value="Genomic_DNA"/>
</dbReference>
<dbReference type="Pfam" id="PF12937">
    <property type="entry name" value="F-box-like"/>
    <property type="match status" value="1"/>
</dbReference>
<dbReference type="OrthoDB" id="3172239at2759"/>
<dbReference type="InterPro" id="IPR032675">
    <property type="entry name" value="LRR_dom_sf"/>
</dbReference>
<dbReference type="SUPFAM" id="SSF81383">
    <property type="entry name" value="F-box domain"/>
    <property type="match status" value="1"/>
</dbReference>
<keyword evidence="3" id="KW-1185">Reference proteome</keyword>
<gene>
    <name evidence="2" type="ORF">D9619_003492</name>
</gene>
<reference evidence="2 3" key="1">
    <citation type="journal article" date="2020" name="ISME J.">
        <title>Uncovering the hidden diversity of litter-decomposition mechanisms in mushroom-forming fungi.</title>
        <authorList>
            <person name="Floudas D."/>
            <person name="Bentzer J."/>
            <person name="Ahren D."/>
            <person name="Johansson T."/>
            <person name="Persson P."/>
            <person name="Tunlid A."/>
        </authorList>
    </citation>
    <scope>NUCLEOTIDE SEQUENCE [LARGE SCALE GENOMIC DNA]</scope>
    <source>
        <strain evidence="2 3">CBS 101986</strain>
    </source>
</reference>
<accession>A0A8H5AYC7</accession>